<feature type="domain" description="GIY-YIG" evidence="2">
    <location>
        <begin position="1"/>
        <end position="75"/>
    </location>
</feature>
<gene>
    <name evidence="3" type="ORF">P0Y48_12365</name>
</gene>
<dbReference type="Pfam" id="PF01541">
    <property type="entry name" value="GIY-YIG"/>
    <property type="match status" value="1"/>
</dbReference>
<dbReference type="PROSITE" id="PS50164">
    <property type="entry name" value="GIY_YIG"/>
    <property type="match status" value="1"/>
</dbReference>
<dbReference type="SUPFAM" id="SSF82771">
    <property type="entry name" value="GIY-YIG endonuclease"/>
    <property type="match status" value="1"/>
</dbReference>
<dbReference type="Proteomes" id="UP001213972">
    <property type="component" value="Chromosome"/>
</dbReference>
<reference evidence="3" key="1">
    <citation type="submission" date="2023-03" db="EMBL/GenBank/DDBJ databases">
        <title>Andean soil-derived lignocellulolytic bacterial consortium as a source of novel taxa and putative plastic-active enzymes.</title>
        <authorList>
            <person name="Diaz-Garcia L."/>
            <person name="Chuvochina M."/>
            <person name="Feuerriegel G."/>
            <person name="Bunk B."/>
            <person name="Sproer C."/>
            <person name="Streit W.R."/>
            <person name="Rodriguez L.M."/>
            <person name="Overmann J."/>
            <person name="Jimenez D.J."/>
        </authorList>
    </citation>
    <scope>NUCLEOTIDE SEQUENCE</scope>
    <source>
        <strain evidence="3">MAG 4610</strain>
    </source>
</reference>
<comment type="similarity">
    <text evidence="1">Belongs to the UPF0213 family.</text>
</comment>
<dbReference type="InterPro" id="IPR050190">
    <property type="entry name" value="UPF0213_domain"/>
</dbReference>
<evidence type="ECO:0000313" key="4">
    <source>
        <dbReference type="Proteomes" id="UP001213972"/>
    </source>
</evidence>
<accession>A0AAJ5W104</accession>
<dbReference type="PANTHER" id="PTHR34477">
    <property type="entry name" value="UPF0213 PROTEIN YHBQ"/>
    <property type="match status" value="1"/>
</dbReference>
<dbReference type="AlphaFoldDB" id="A0AAJ5W104"/>
<dbReference type="CDD" id="cd10456">
    <property type="entry name" value="GIY-YIG_UPF0213"/>
    <property type="match status" value="1"/>
</dbReference>
<dbReference type="PANTHER" id="PTHR34477:SF1">
    <property type="entry name" value="UPF0213 PROTEIN YHBQ"/>
    <property type="match status" value="1"/>
</dbReference>
<evidence type="ECO:0000256" key="1">
    <source>
        <dbReference type="ARBA" id="ARBA00007435"/>
    </source>
</evidence>
<protein>
    <submittedName>
        <fullName evidence="3">GIY-YIG nuclease family protein</fullName>
    </submittedName>
</protein>
<organism evidence="3 4">
    <name type="scientific">Candidatus Microbacterium phytovorans</name>
    <dbReference type="NCBI Taxonomy" id="3121374"/>
    <lineage>
        <taxon>Bacteria</taxon>
        <taxon>Bacillati</taxon>
        <taxon>Actinomycetota</taxon>
        <taxon>Actinomycetes</taxon>
        <taxon>Micrococcales</taxon>
        <taxon>Microbacteriaceae</taxon>
        <taxon>Microbacterium</taxon>
    </lineage>
</organism>
<dbReference type="InterPro" id="IPR000305">
    <property type="entry name" value="GIY-YIG_endonuc"/>
</dbReference>
<name>A0AAJ5W104_9MICO</name>
<dbReference type="EMBL" id="CP119321">
    <property type="protein sequence ID" value="WEK13238.1"/>
    <property type="molecule type" value="Genomic_DNA"/>
</dbReference>
<dbReference type="InterPro" id="IPR035901">
    <property type="entry name" value="GIY-YIG_endonuc_sf"/>
</dbReference>
<evidence type="ECO:0000313" key="3">
    <source>
        <dbReference type="EMBL" id="WEK13238.1"/>
    </source>
</evidence>
<proteinExistence type="inferred from homology"/>
<sequence length="98" mass="11196">MPYVYMLRCSDGTLYVGSTHDLARRLAQHQAGEGAAYTRRRRPVELYWSSECARIDEAFAWEKRLQGWSHAKRIAFAEGGLDAVRGWSAAHRRRSPGD</sequence>
<dbReference type="Gene3D" id="3.40.1440.10">
    <property type="entry name" value="GIY-YIG endonuclease"/>
    <property type="match status" value="1"/>
</dbReference>
<evidence type="ECO:0000259" key="2">
    <source>
        <dbReference type="PROSITE" id="PS50164"/>
    </source>
</evidence>